<dbReference type="HOGENOM" id="CLU_095659_2_0_6"/>
<protein>
    <recommendedName>
        <fullName evidence="4">DUF2796 domain-containing protein</fullName>
    </recommendedName>
</protein>
<keyword evidence="1" id="KW-0732">Signal</keyword>
<dbReference type="KEGG" id="oai:OLEAN_C01650"/>
<dbReference type="AlphaFoldDB" id="R4YJC6"/>
<organism evidence="2 3">
    <name type="scientific">Oleispira antarctica RB-8</name>
    <dbReference type="NCBI Taxonomy" id="698738"/>
    <lineage>
        <taxon>Bacteria</taxon>
        <taxon>Pseudomonadati</taxon>
        <taxon>Pseudomonadota</taxon>
        <taxon>Gammaproteobacteria</taxon>
        <taxon>Oceanospirillales</taxon>
        <taxon>Oceanospirillaceae</taxon>
        <taxon>Oleispira</taxon>
    </lineage>
</organism>
<reference evidence="2 3" key="1">
    <citation type="journal article" date="2013" name="Nat. Commun.">
        <title>Genome sequence and functional genomic analysis of the oil-degrading bacterium Oleispira antarctica.</title>
        <authorList>
            <person name="Kube M."/>
            <person name="Chernikova T.N."/>
            <person name="Al-Ramahi Y."/>
            <person name="Beloqui A."/>
            <person name="Lopez-Cortez N."/>
            <person name="Guazzaroni M.E."/>
            <person name="Heipieper H.J."/>
            <person name="Klages S."/>
            <person name="Kotsyurbenko O.R."/>
            <person name="Langer I."/>
            <person name="Nechitaylo T.Y."/>
            <person name="Lunsdorf H."/>
            <person name="Fernandez M."/>
            <person name="Juarez S."/>
            <person name="Ciordia S."/>
            <person name="Singer A."/>
            <person name="Kagan O."/>
            <person name="Egorova O."/>
            <person name="Petit P.A."/>
            <person name="Stogios P."/>
            <person name="Kim Y."/>
            <person name="Tchigvintsev A."/>
            <person name="Flick R."/>
            <person name="Denaro R."/>
            <person name="Genovese M."/>
            <person name="Albar J.P."/>
            <person name="Reva O.N."/>
            <person name="Martinez-Gomariz M."/>
            <person name="Tran H."/>
            <person name="Ferrer M."/>
            <person name="Savchenko A."/>
            <person name="Yakunin A.F."/>
            <person name="Yakimov M.M."/>
            <person name="Golyshina O.V."/>
            <person name="Reinhardt R."/>
            <person name="Golyshin P.N."/>
        </authorList>
    </citation>
    <scope>NUCLEOTIDE SEQUENCE [LARGE SCALE GENOMIC DNA]</scope>
</reference>
<name>R4YJC6_OLEAN</name>
<dbReference type="PATRIC" id="fig|698738.3.peg.169"/>
<dbReference type="Proteomes" id="UP000032749">
    <property type="component" value="Chromosome"/>
</dbReference>
<gene>
    <name evidence="2" type="ORF">OLEAN_C01650</name>
</gene>
<dbReference type="EMBL" id="FO203512">
    <property type="protein sequence ID" value="CCK74341.1"/>
    <property type="molecule type" value="Genomic_DNA"/>
</dbReference>
<evidence type="ECO:0000313" key="3">
    <source>
        <dbReference type="Proteomes" id="UP000032749"/>
    </source>
</evidence>
<dbReference type="STRING" id="698738.OLEAN_C01650"/>
<accession>R4YJC6</accession>
<proteinExistence type="predicted"/>
<evidence type="ECO:0000256" key="1">
    <source>
        <dbReference type="SAM" id="SignalP"/>
    </source>
</evidence>
<keyword evidence="3" id="KW-1185">Reference proteome</keyword>
<sequence>MRQFFQKLASVSLVLAMSTSAFGNEATKHSEHSEHSESLSPHIHGKAELQIVLEDNQLSVELNSPAMNLLGFEHGIRNAKDQLVVETVRARLENPNDLFFFNYGGCVLEQQSADFSDLLITHKNVQANHEHHENHKQDNNSHNDIKATYLYHCDKPNSLHSAVIRLLAIFPNITSLQVQWIFHNRQGVTTLSHEHNEINFR</sequence>
<feature type="signal peptide" evidence="1">
    <location>
        <begin position="1"/>
        <end position="23"/>
    </location>
</feature>
<evidence type="ECO:0008006" key="4">
    <source>
        <dbReference type="Google" id="ProtNLM"/>
    </source>
</evidence>
<dbReference type="OrthoDB" id="7346546at2"/>
<feature type="chain" id="PRO_5004374202" description="DUF2796 domain-containing protein" evidence="1">
    <location>
        <begin position="24"/>
        <end position="201"/>
    </location>
</feature>
<evidence type="ECO:0000313" key="2">
    <source>
        <dbReference type="EMBL" id="CCK74341.1"/>
    </source>
</evidence>
<dbReference type="Pfam" id="PF10986">
    <property type="entry name" value="ZrgA"/>
    <property type="match status" value="1"/>
</dbReference>
<dbReference type="InterPro" id="IPR021253">
    <property type="entry name" value="ZrgA-like"/>
</dbReference>